<protein>
    <submittedName>
        <fullName evidence="2">Uncharacterized protein</fullName>
    </submittedName>
</protein>
<accession>A0A2Z5FYG1</accession>
<sequence>MLFLGGCSFRQVGGPTWLLDQSSLSAQWADLVASNSSPKKERTTLMPPPKKAAAKKAGKKTPGHHHEKHGPASDLRRAYEHMGRIAVLRQSLKSSVTDAVVELTTLAQRSIKDGHSKDAADLLRALEHLSFAVLAGGVSGAVRVSAELKASITEQFDELTRRADEHWKEEEEHSNPLTAIYESSRNSAASAFKARVYHQALEFARAAEALAHVKQRGALKLGRGHKNLQLKSAVVPGKL</sequence>
<dbReference type="AlphaFoldDB" id="A0A2Z5FYG1"/>
<organism evidence="2 3">
    <name type="scientific">Acidisarcina polymorpha</name>
    <dbReference type="NCBI Taxonomy" id="2211140"/>
    <lineage>
        <taxon>Bacteria</taxon>
        <taxon>Pseudomonadati</taxon>
        <taxon>Acidobacteriota</taxon>
        <taxon>Terriglobia</taxon>
        <taxon>Terriglobales</taxon>
        <taxon>Acidobacteriaceae</taxon>
        <taxon>Acidisarcina</taxon>
    </lineage>
</organism>
<feature type="region of interest" description="Disordered" evidence="1">
    <location>
        <begin position="33"/>
        <end position="72"/>
    </location>
</feature>
<feature type="compositionally biased region" description="Basic residues" evidence="1">
    <location>
        <begin position="52"/>
        <end position="68"/>
    </location>
</feature>
<proteinExistence type="predicted"/>
<dbReference type="EMBL" id="CP030840">
    <property type="protein sequence ID" value="AXC11909.1"/>
    <property type="molecule type" value="Genomic_DNA"/>
</dbReference>
<reference evidence="2 3" key="1">
    <citation type="journal article" date="2018" name="Front. Microbiol.">
        <title>Hydrolytic Capabilities as a Key to Environmental Success: Chitinolytic and Cellulolytic Acidobacteria From Acidic Sub-arctic Soils and Boreal Peatlands.</title>
        <authorList>
            <person name="Belova S.E."/>
            <person name="Ravin N.V."/>
            <person name="Pankratov T.A."/>
            <person name="Rakitin A.L."/>
            <person name="Ivanova A.A."/>
            <person name="Beletsky A.V."/>
            <person name="Mardanov A.V."/>
            <person name="Sinninghe Damste J.S."/>
            <person name="Dedysh S.N."/>
        </authorList>
    </citation>
    <scope>NUCLEOTIDE SEQUENCE [LARGE SCALE GENOMIC DNA]</scope>
    <source>
        <strain evidence="2 3">SBC82</strain>
    </source>
</reference>
<evidence type="ECO:0000313" key="3">
    <source>
        <dbReference type="Proteomes" id="UP000253606"/>
    </source>
</evidence>
<name>A0A2Z5FYG1_9BACT</name>
<dbReference type="Proteomes" id="UP000253606">
    <property type="component" value="Chromosome"/>
</dbReference>
<keyword evidence="3" id="KW-1185">Reference proteome</keyword>
<gene>
    <name evidence="2" type="ORF">ACPOL_2593</name>
</gene>
<evidence type="ECO:0000256" key="1">
    <source>
        <dbReference type="SAM" id="MobiDB-lite"/>
    </source>
</evidence>
<evidence type="ECO:0000313" key="2">
    <source>
        <dbReference type="EMBL" id="AXC11909.1"/>
    </source>
</evidence>
<dbReference type="KEGG" id="abas:ACPOL_2593"/>